<name>A0AA38HP50_9CUCU</name>
<evidence type="ECO:0000256" key="4">
    <source>
        <dbReference type="ARBA" id="ARBA00013638"/>
    </source>
</evidence>
<comment type="caution">
    <text evidence="15">The sequence shown here is derived from an EMBL/GenBank/DDBJ whole genome shotgun (WGS) entry which is preliminary data.</text>
</comment>
<feature type="domain" description="C2H2-type" evidence="14">
    <location>
        <begin position="373"/>
        <end position="399"/>
    </location>
</feature>
<keyword evidence="5" id="KW-0217">Developmental protein</keyword>
<keyword evidence="16" id="KW-1185">Reference proteome</keyword>
<evidence type="ECO:0000256" key="3">
    <source>
        <dbReference type="ARBA" id="ARBA00007746"/>
    </source>
</evidence>
<feature type="domain" description="C2H2-type" evidence="14">
    <location>
        <begin position="134"/>
        <end position="162"/>
    </location>
</feature>
<evidence type="ECO:0000256" key="12">
    <source>
        <dbReference type="ARBA" id="ARBA00023242"/>
    </source>
</evidence>
<protein>
    <recommendedName>
        <fullName evidence="4">Protein hunchback</fullName>
    </recommendedName>
</protein>
<evidence type="ECO:0000256" key="7">
    <source>
        <dbReference type="ARBA" id="ARBA00022723"/>
    </source>
</evidence>
<dbReference type="PANTHER" id="PTHR24392:SF49">
    <property type="entry name" value="PROTEIN HUNCHBACK"/>
    <property type="match status" value="1"/>
</dbReference>
<sequence>MFPQTFQFIKIENHAFQCSKSIELFQCKECSKFQTHFLVCLKRHSKEHRSEEPKELLYKCRKCTFETYSKFLLITHGLLKACASTNPKTRTRKANSSHCHDYVCSYCSFTTKKQSYLTRHVRNRHTAEDQIQWFHCEQCSSKYRYHYKLRFHMKLKHSDECEKCQIKFKTNLELKIHMKTHHRKSVKVCRYQCDLSPSSFVNQNNDSPQSDKTYLFHCDQCTYKTNSKYLLKQHVIFKHTAEDKIDWFCCDLCPSKFKDNKGLQRHVKRMHMSSKNCVFKCGYCKIKTKDKSLLREHFISGHGETKQTVDLFQCEACSKCFKSEADLLSHKEVQHGGEKWFYCEQCTYKSRNKPDLRRHVLVKHTPENQIDWFACGECTAMFKTRDYLQKHTKYVHMYS</sequence>
<organism evidence="15 16">
    <name type="scientific">Zophobas morio</name>
    <dbReference type="NCBI Taxonomy" id="2755281"/>
    <lineage>
        <taxon>Eukaryota</taxon>
        <taxon>Metazoa</taxon>
        <taxon>Ecdysozoa</taxon>
        <taxon>Arthropoda</taxon>
        <taxon>Hexapoda</taxon>
        <taxon>Insecta</taxon>
        <taxon>Pterygota</taxon>
        <taxon>Neoptera</taxon>
        <taxon>Endopterygota</taxon>
        <taxon>Coleoptera</taxon>
        <taxon>Polyphaga</taxon>
        <taxon>Cucujiformia</taxon>
        <taxon>Tenebrionidae</taxon>
        <taxon>Zophobas</taxon>
    </lineage>
</organism>
<dbReference type="Pfam" id="PF13894">
    <property type="entry name" value="zf-C2H2_4"/>
    <property type="match status" value="1"/>
</dbReference>
<dbReference type="GO" id="GO:0008270">
    <property type="term" value="F:zinc ion binding"/>
    <property type="evidence" value="ECO:0007669"/>
    <property type="project" value="UniProtKB-KW"/>
</dbReference>
<dbReference type="Pfam" id="PF00096">
    <property type="entry name" value="zf-C2H2"/>
    <property type="match status" value="3"/>
</dbReference>
<dbReference type="EMBL" id="JALNTZ010000009">
    <property type="protein sequence ID" value="KAJ3640819.1"/>
    <property type="molecule type" value="Genomic_DNA"/>
</dbReference>
<comment type="function">
    <text evidence="1">Gap class segmentation protein that controls development of head structures.</text>
</comment>
<dbReference type="Gene3D" id="3.30.160.60">
    <property type="entry name" value="Classic Zinc Finger"/>
    <property type="match status" value="4"/>
</dbReference>
<dbReference type="InterPro" id="IPR013087">
    <property type="entry name" value="Znf_C2H2_type"/>
</dbReference>
<comment type="subcellular location">
    <subcellularLocation>
        <location evidence="2">Nucleus</location>
    </subcellularLocation>
</comment>
<keyword evidence="11" id="KW-0238">DNA-binding</keyword>
<accession>A0AA38HP50</accession>
<keyword evidence="12" id="KW-0539">Nucleus</keyword>
<evidence type="ECO:0000313" key="16">
    <source>
        <dbReference type="Proteomes" id="UP001168821"/>
    </source>
</evidence>
<evidence type="ECO:0000256" key="13">
    <source>
        <dbReference type="PROSITE-ProRule" id="PRU00042"/>
    </source>
</evidence>
<gene>
    <name evidence="15" type="ORF">Zmor_027358</name>
</gene>
<dbReference type="AlphaFoldDB" id="A0AA38HP50"/>
<dbReference type="GO" id="GO:0035282">
    <property type="term" value="P:segmentation"/>
    <property type="evidence" value="ECO:0007669"/>
    <property type="project" value="UniProtKB-KW"/>
</dbReference>
<evidence type="ECO:0000313" key="15">
    <source>
        <dbReference type="EMBL" id="KAJ3640819.1"/>
    </source>
</evidence>
<evidence type="ECO:0000259" key="14">
    <source>
        <dbReference type="PROSITE" id="PS50157"/>
    </source>
</evidence>
<evidence type="ECO:0000256" key="10">
    <source>
        <dbReference type="ARBA" id="ARBA00022833"/>
    </source>
</evidence>
<evidence type="ECO:0000256" key="9">
    <source>
        <dbReference type="ARBA" id="ARBA00022771"/>
    </source>
</evidence>
<dbReference type="Proteomes" id="UP001168821">
    <property type="component" value="Unassembled WGS sequence"/>
</dbReference>
<dbReference type="SUPFAM" id="SSF57667">
    <property type="entry name" value="beta-beta-alpha zinc fingers"/>
    <property type="match status" value="2"/>
</dbReference>
<feature type="domain" description="C2H2-type" evidence="14">
    <location>
        <begin position="248"/>
        <end position="276"/>
    </location>
</feature>
<dbReference type="GO" id="GO:0003677">
    <property type="term" value="F:DNA binding"/>
    <property type="evidence" value="ECO:0007669"/>
    <property type="project" value="UniProtKB-KW"/>
</dbReference>
<dbReference type="GO" id="GO:0005634">
    <property type="term" value="C:nucleus"/>
    <property type="evidence" value="ECO:0007669"/>
    <property type="project" value="UniProtKB-SubCell"/>
</dbReference>
<comment type="similarity">
    <text evidence="3">Belongs to the hunchback C2H2-type zinc-finger protein family.</text>
</comment>
<dbReference type="PROSITE" id="PS50157">
    <property type="entry name" value="ZINC_FINGER_C2H2_2"/>
    <property type="match status" value="7"/>
</dbReference>
<feature type="domain" description="C2H2-type" evidence="14">
    <location>
        <begin position="341"/>
        <end position="369"/>
    </location>
</feature>
<dbReference type="PROSITE" id="PS00028">
    <property type="entry name" value="ZINC_FINGER_C2H2_1"/>
    <property type="match status" value="5"/>
</dbReference>
<feature type="domain" description="C2H2-type" evidence="14">
    <location>
        <begin position="216"/>
        <end position="244"/>
    </location>
</feature>
<evidence type="ECO:0000256" key="8">
    <source>
        <dbReference type="ARBA" id="ARBA00022737"/>
    </source>
</evidence>
<reference evidence="15" key="1">
    <citation type="journal article" date="2023" name="G3 (Bethesda)">
        <title>Whole genome assemblies of Zophobas morio and Tenebrio molitor.</title>
        <authorList>
            <person name="Kaur S."/>
            <person name="Stinson S.A."/>
            <person name="diCenzo G.C."/>
        </authorList>
    </citation>
    <scope>NUCLEOTIDE SEQUENCE</scope>
    <source>
        <strain evidence="15">QUZm001</strain>
    </source>
</reference>
<proteinExistence type="inferred from homology"/>
<evidence type="ECO:0000256" key="6">
    <source>
        <dbReference type="ARBA" id="ARBA00022492"/>
    </source>
</evidence>
<evidence type="ECO:0000256" key="2">
    <source>
        <dbReference type="ARBA" id="ARBA00004123"/>
    </source>
</evidence>
<dbReference type="InterPro" id="IPR036236">
    <property type="entry name" value="Znf_C2H2_sf"/>
</dbReference>
<evidence type="ECO:0000256" key="11">
    <source>
        <dbReference type="ARBA" id="ARBA00023125"/>
    </source>
</evidence>
<keyword evidence="8" id="KW-0677">Repeat</keyword>
<feature type="domain" description="C2H2-type" evidence="14">
    <location>
        <begin position="312"/>
        <end position="340"/>
    </location>
</feature>
<evidence type="ECO:0000256" key="5">
    <source>
        <dbReference type="ARBA" id="ARBA00022473"/>
    </source>
</evidence>
<evidence type="ECO:0000256" key="1">
    <source>
        <dbReference type="ARBA" id="ARBA00003983"/>
    </source>
</evidence>
<dbReference type="SMART" id="SM00355">
    <property type="entry name" value="ZnF_C2H2"/>
    <property type="match status" value="10"/>
</dbReference>
<dbReference type="PANTHER" id="PTHR24392">
    <property type="entry name" value="ZINC FINGER PROTEIN"/>
    <property type="match status" value="1"/>
</dbReference>
<keyword evidence="7" id="KW-0479">Metal-binding</keyword>
<keyword evidence="10" id="KW-0862">Zinc</keyword>
<keyword evidence="6" id="KW-0302">Gap protein</keyword>
<keyword evidence="9 13" id="KW-0863">Zinc-finger</keyword>
<feature type="domain" description="C2H2-type" evidence="14">
    <location>
        <begin position="102"/>
        <end position="130"/>
    </location>
</feature>